<dbReference type="GeneTree" id="ENSGT00730000111690"/>
<sequence length="177" mass="20389">MVQWQLCTLDHLNISGFGRPPPRHGLQLLFWFSNHCVTFEPDNCGVYGFHRFGNIEELLPLLYFEVGNLNTMTYPESADLPASVREYYGIGGKYNGSNMDRIIISYQVKTRVVEKVYVTEHDNEDLGGFRSDGTHEISPELIRVLQDPQLDLSTFLTFMEEMVRCSQSFRLKLSNLD</sequence>
<dbReference type="Ensembl" id="ENSKMAT00000028425.1">
    <property type="protein sequence ID" value="ENSKMAP00000028072.1"/>
    <property type="gene ID" value="ENSKMAG00000020831.1"/>
</dbReference>
<accession>A0A3Q3GYB7</accession>
<dbReference type="Proteomes" id="UP000264800">
    <property type="component" value="Unplaced"/>
</dbReference>
<dbReference type="OMA" id="DVISWEY"/>
<keyword evidence="2" id="KW-1185">Reference proteome</keyword>
<name>A0A3Q3GYB7_KRYMA</name>
<evidence type="ECO:0000313" key="1">
    <source>
        <dbReference type="Ensembl" id="ENSKMAP00000028072.1"/>
    </source>
</evidence>
<reference evidence="1" key="1">
    <citation type="submission" date="2025-08" db="UniProtKB">
        <authorList>
            <consortium name="Ensembl"/>
        </authorList>
    </citation>
    <scope>IDENTIFICATION</scope>
</reference>
<dbReference type="PANTHER" id="PTHR38706">
    <property type="entry name" value="SI:CH211-198C19.1-RELATED"/>
    <property type="match status" value="1"/>
</dbReference>
<reference evidence="1" key="2">
    <citation type="submission" date="2025-09" db="UniProtKB">
        <authorList>
            <consortium name="Ensembl"/>
        </authorList>
    </citation>
    <scope>IDENTIFICATION</scope>
</reference>
<evidence type="ECO:0000313" key="2">
    <source>
        <dbReference type="Proteomes" id="UP000264800"/>
    </source>
</evidence>
<dbReference type="PANTHER" id="PTHR38706:SF2">
    <property type="match status" value="1"/>
</dbReference>
<organism evidence="1 2">
    <name type="scientific">Kryptolebias marmoratus</name>
    <name type="common">Mangrove killifish</name>
    <name type="synonym">Rivulus marmoratus</name>
    <dbReference type="NCBI Taxonomy" id="37003"/>
    <lineage>
        <taxon>Eukaryota</taxon>
        <taxon>Metazoa</taxon>
        <taxon>Chordata</taxon>
        <taxon>Craniata</taxon>
        <taxon>Vertebrata</taxon>
        <taxon>Euteleostomi</taxon>
        <taxon>Actinopterygii</taxon>
        <taxon>Neopterygii</taxon>
        <taxon>Teleostei</taxon>
        <taxon>Neoteleostei</taxon>
        <taxon>Acanthomorphata</taxon>
        <taxon>Ovalentaria</taxon>
        <taxon>Atherinomorphae</taxon>
        <taxon>Cyprinodontiformes</taxon>
        <taxon>Rivulidae</taxon>
        <taxon>Kryptolebias</taxon>
    </lineage>
</organism>
<dbReference type="AlphaFoldDB" id="A0A3Q3GYB7"/>
<proteinExistence type="predicted"/>
<protein>
    <submittedName>
        <fullName evidence="1">Uncharacterized LOC108251393</fullName>
    </submittedName>
</protein>